<accession>A0A1W2CB40</accession>
<sequence>MTANIPDEIPSSLPDAEKLYTHLFGLLKEAQIKNPNIQLAGLASGGVWVAQRLAKDLGLASYGVVNVSFHRDDYSAKGTSAINSSEGMSTNLPFSVEGAHVILVDDVLDTGRTVRAALNELFDFGRPAKVELAVLADRYRRELPVEASYRGAKVLDLGDNQRLVLSLLPNGKLDFNTERKLPA</sequence>
<dbReference type="InterPro" id="IPR029057">
    <property type="entry name" value="PRTase-like"/>
</dbReference>
<dbReference type="PANTHER" id="PTHR11608:SF0">
    <property type="entry name" value="BIFUNCTIONAL PROTEIN PYRR"/>
    <property type="match status" value="1"/>
</dbReference>
<keyword evidence="3" id="KW-1185">Reference proteome</keyword>
<dbReference type="GO" id="GO:0016757">
    <property type="term" value="F:glycosyltransferase activity"/>
    <property type="evidence" value="ECO:0007669"/>
    <property type="project" value="UniProtKB-KW"/>
</dbReference>
<dbReference type="SUPFAM" id="SSF53271">
    <property type="entry name" value="PRTase-like"/>
    <property type="match status" value="1"/>
</dbReference>
<dbReference type="Gene3D" id="3.40.50.2020">
    <property type="match status" value="1"/>
</dbReference>
<keyword evidence="2" id="KW-0328">Glycosyltransferase</keyword>
<gene>
    <name evidence="2" type="ORF">SAMN06296008_12121</name>
</gene>
<dbReference type="OrthoDB" id="9802227at2"/>
<organism evidence="2 3">
    <name type="scientific">Polynucleobacter kasalickyi</name>
    <dbReference type="NCBI Taxonomy" id="1938817"/>
    <lineage>
        <taxon>Bacteria</taxon>
        <taxon>Pseudomonadati</taxon>
        <taxon>Pseudomonadota</taxon>
        <taxon>Betaproteobacteria</taxon>
        <taxon>Burkholderiales</taxon>
        <taxon>Burkholderiaceae</taxon>
        <taxon>Polynucleobacter</taxon>
    </lineage>
</organism>
<dbReference type="EMBL" id="FWXJ01000021">
    <property type="protein sequence ID" value="SMC82341.1"/>
    <property type="molecule type" value="Genomic_DNA"/>
</dbReference>
<reference evidence="2 3" key="1">
    <citation type="submission" date="2017-04" db="EMBL/GenBank/DDBJ databases">
        <authorList>
            <person name="Afonso C.L."/>
            <person name="Miller P.J."/>
            <person name="Scott M.A."/>
            <person name="Spackman E."/>
            <person name="Goraichik I."/>
            <person name="Dimitrov K.M."/>
            <person name="Suarez D.L."/>
            <person name="Swayne D.E."/>
        </authorList>
    </citation>
    <scope>NUCLEOTIDE SEQUENCE [LARGE SCALE GENOMIC DNA]</scope>
    <source>
        <strain evidence="2 3">VK13</strain>
    </source>
</reference>
<evidence type="ECO:0000313" key="2">
    <source>
        <dbReference type="EMBL" id="SMC82341.1"/>
    </source>
</evidence>
<dbReference type="CDD" id="cd06223">
    <property type="entry name" value="PRTases_typeI"/>
    <property type="match status" value="1"/>
</dbReference>
<name>A0A1W2CB40_9BURK</name>
<protein>
    <submittedName>
        <fullName evidence="2">Pyrimidine operon attenuation protein / uracil phosphoribosyltransferase</fullName>
    </submittedName>
</protein>
<dbReference type="AlphaFoldDB" id="A0A1W2CB40"/>
<dbReference type="NCBIfam" id="NF003545">
    <property type="entry name" value="PRK05205.1-1"/>
    <property type="match status" value="1"/>
</dbReference>
<dbReference type="STRING" id="1938817.SAMN06296008_12121"/>
<dbReference type="RefSeq" id="WP_084286008.1">
    <property type="nucleotide sequence ID" value="NZ_FWXJ01000021.1"/>
</dbReference>
<feature type="domain" description="Phosphoribosyltransferase" evidence="1">
    <location>
        <begin position="27"/>
        <end position="150"/>
    </location>
</feature>
<proteinExistence type="predicted"/>
<keyword evidence="2" id="KW-0808">Transferase</keyword>
<dbReference type="InterPro" id="IPR050137">
    <property type="entry name" value="PyrR_bifunctional"/>
</dbReference>
<dbReference type="Pfam" id="PF00156">
    <property type="entry name" value="Pribosyltran"/>
    <property type="match status" value="1"/>
</dbReference>
<dbReference type="Proteomes" id="UP000192708">
    <property type="component" value="Unassembled WGS sequence"/>
</dbReference>
<evidence type="ECO:0000313" key="3">
    <source>
        <dbReference type="Proteomes" id="UP000192708"/>
    </source>
</evidence>
<dbReference type="PANTHER" id="PTHR11608">
    <property type="entry name" value="BIFUNCTIONAL PROTEIN PYRR"/>
    <property type="match status" value="1"/>
</dbReference>
<evidence type="ECO:0000259" key="1">
    <source>
        <dbReference type="Pfam" id="PF00156"/>
    </source>
</evidence>
<dbReference type="InterPro" id="IPR000836">
    <property type="entry name" value="PRTase_dom"/>
</dbReference>